<accession>A0A9P8GE94</accession>
<dbReference type="AlphaFoldDB" id="A0A9P8GE94"/>
<proteinExistence type="predicted"/>
<dbReference type="Proteomes" id="UP000767238">
    <property type="component" value="Unassembled WGS sequence"/>
</dbReference>
<gene>
    <name evidence="1" type="ORF">KCV03_g6519</name>
</gene>
<sequence length="91" mass="10511">MTSTLENDRIALRAQMKDNFRYISDIEGDPKIAVATHDKLYWVIVQHEDAPEYWFSSEGHKTEEAALQSMAGTLRDQVWKKAKKNNITLSK</sequence>
<organism evidence="1 2">
    <name type="scientific">Aureobasidium melanogenum</name>
    <name type="common">Aureobasidium pullulans var. melanogenum</name>
    <dbReference type="NCBI Taxonomy" id="46634"/>
    <lineage>
        <taxon>Eukaryota</taxon>
        <taxon>Fungi</taxon>
        <taxon>Dikarya</taxon>
        <taxon>Ascomycota</taxon>
        <taxon>Pezizomycotina</taxon>
        <taxon>Dothideomycetes</taxon>
        <taxon>Dothideomycetidae</taxon>
        <taxon>Dothideales</taxon>
        <taxon>Saccotheciaceae</taxon>
        <taxon>Aureobasidium</taxon>
    </lineage>
</organism>
<evidence type="ECO:0000313" key="2">
    <source>
        <dbReference type="Proteomes" id="UP000767238"/>
    </source>
</evidence>
<reference evidence="1" key="2">
    <citation type="submission" date="2021-08" db="EMBL/GenBank/DDBJ databases">
        <authorList>
            <person name="Gostincar C."/>
            <person name="Sun X."/>
            <person name="Song Z."/>
            <person name="Gunde-Cimerman N."/>
        </authorList>
    </citation>
    <scope>NUCLEOTIDE SEQUENCE</scope>
    <source>
        <strain evidence="1">EXF-8016</strain>
    </source>
</reference>
<reference evidence="1" key="1">
    <citation type="journal article" date="2021" name="J Fungi (Basel)">
        <title>Virulence traits and population genomics of the black yeast Aureobasidium melanogenum.</title>
        <authorList>
            <person name="Cernosa A."/>
            <person name="Sun X."/>
            <person name="Gostincar C."/>
            <person name="Fang C."/>
            <person name="Gunde-Cimerman N."/>
            <person name="Song Z."/>
        </authorList>
    </citation>
    <scope>NUCLEOTIDE SEQUENCE</scope>
    <source>
        <strain evidence="1">EXF-8016</strain>
    </source>
</reference>
<evidence type="ECO:0000313" key="1">
    <source>
        <dbReference type="EMBL" id="KAH0218407.1"/>
    </source>
</evidence>
<dbReference type="EMBL" id="JAHFYH010000049">
    <property type="protein sequence ID" value="KAH0218407.1"/>
    <property type="molecule type" value="Genomic_DNA"/>
</dbReference>
<dbReference type="OrthoDB" id="3853398at2759"/>
<feature type="non-terminal residue" evidence="1">
    <location>
        <position position="91"/>
    </location>
</feature>
<name>A0A9P8GE94_AURME</name>
<comment type="caution">
    <text evidence="1">The sequence shown here is derived from an EMBL/GenBank/DDBJ whole genome shotgun (WGS) entry which is preliminary data.</text>
</comment>
<protein>
    <submittedName>
        <fullName evidence="1">Uncharacterized protein</fullName>
    </submittedName>
</protein>